<gene>
    <name evidence="1" type="ORF">PIB30_081657</name>
</gene>
<sequence length="96" mass="10281">MFHIHFPLCASSVHRLTISQLLGSDQETESPPSRQIELTRRATSVHPPDHPSGYSLAGGDNLLESIALPFHARGSSLRQGVLMASLPCCVSTATST</sequence>
<name>A0ABU6QRV7_9FABA</name>
<keyword evidence="2" id="KW-1185">Reference proteome</keyword>
<proteinExistence type="predicted"/>
<dbReference type="EMBL" id="JASCZI010001229">
    <property type="protein sequence ID" value="MED6114578.1"/>
    <property type="molecule type" value="Genomic_DNA"/>
</dbReference>
<comment type="caution">
    <text evidence="1">The sequence shown here is derived from an EMBL/GenBank/DDBJ whole genome shotgun (WGS) entry which is preliminary data.</text>
</comment>
<evidence type="ECO:0000313" key="2">
    <source>
        <dbReference type="Proteomes" id="UP001341840"/>
    </source>
</evidence>
<evidence type="ECO:0000313" key="1">
    <source>
        <dbReference type="EMBL" id="MED6114578.1"/>
    </source>
</evidence>
<protein>
    <submittedName>
        <fullName evidence="1">Uncharacterized protein</fullName>
    </submittedName>
</protein>
<accession>A0ABU6QRV7</accession>
<reference evidence="1 2" key="1">
    <citation type="journal article" date="2023" name="Plants (Basel)">
        <title>Bridging the Gap: Combining Genomics and Transcriptomics Approaches to Understand Stylosanthes scabra, an Orphan Legume from the Brazilian Caatinga.</title>
        <authorList>
            <person name="Ferreira-Neto J.R.C."/>
            <person name="da Silva M.D."/>
            <person name="Binneck E."/>
            <person name="de Melo N.F."/>
            <person name="da Silva R.H."/>
            <person name="de Melo A.L.T.M."/>
            <person name="Pandolfi V."/>
            <person name="Bustamante F.O."/>
            <person name="Brasileiro-Vidal A.C."/>
            <person name="Benko-Iseppon A.M."/>
        </authorList>
    </citation>
    <scope>NUCLEOTIDE SEQUENCE [LARGE SCALE GENOMIC DNA]</scope>
    <source>
        <tissue evidence="1">Leaves</tissue>
    </source>
</reference>
<organism evidence="1 2">
    <name type="scientific">Stylosanthes scabra</name>
    <dbReference type="NCBI Taxonomy" id="79078"/>
    <lineage>
        <taxon>Eukaryota</taxon>
        <taxon>Viridiplantae</taxon>
        <taxon>Streptophyta</taxon>
        <taxon>Embryophyta</taxon>
        <taxon>Tracheophyta</taxon>
        <taxon>Spermatophyta</taxon>
        <taxon>Magnoliopsida</taxon>
        <taxon>eudicotyledons</taxon>
        <taxon>Gunneridae</taxon>
        <taxon>Pentapetalae</taxon>
        <taxon>rosids</taxon>
        <taxon>fabids</taxon>
        <taxon>Fabales</taxon>
        <taxon>Fabaceae</taxon>
        <taxon>Papilionoideae</taxon>
        <taxon>50 kb inversion clade</taxon>
        <taxon>dalbergioids sensu lato</taxon>
        <taxon>Dalbergieae</taxon>
        <taxon>Pterocarpus clade</taxon>
        <taxon>Stylosanthes</taxon>
    </lineage>
</organism>
<dbReference type="Proteomes" id="UP001341840">
    <property type="component" value="Unassembled WGS sequence"/>
</dbReference>